<feature type="non-terminal residue" evidence="3">
    <location>
        <position position="275"/>
    </location>
</feature>
<keyword evidence="4" id="KW-1185">Reference proteome</keyword>
<feature type="region of interest" description="Disordered" evidence="1">
    <location>
        <begin position="129"/>
        <end position="275"/>
    </location>
</feature>
<organism evidence="3 4">
    <name type="scientific">Cherax quadricarinatus</name>
    <name type="common">Australian red claw crayfish</name>
    <dbReference type="NCBI Taxonomy" id="27406"/>
    <lineage>
        <taxon>Eukaryota</taxon>
        <taxon>Metazoa</taxon>
        <taxon>Ecdysozoa</taxon>
        <taxon>Arthropoda</taxon>
        <taxon>Crustacea</taxon>
        <taxon>Multicrustacea</taxon>
        <taxon>Malacostraca</taxon>
        <taxon>Eumalacostraca</taxon>
        <taxon>Eucarida</taxon>
        <taxon>Decapoda</taxon>
        <taxon>Pleocyemata</taxon>
        <taxon>Astacidea</taxon>
        <taxon>Parastacoidea</taxon>
        <taxon>Parastacidae</taxon>
        <taxon>Cherax</taxon>
    </lineage>
</organism>
<feature type="compositionally biased region" description="Basic and acidic residues" evidence="1">
    <location>
        <begin position="223"/>
        <end position="259"/>
    </location>
</feature>
<feature type="compositionally biased region" description="Basic and acidic residues" evidence="1">
    <location>
        <begin position="161"/>
        <end position="215"/>
    </location>
</feature>
<accession>A0AAW0XU92</accession>
<sequence length="275" mass="31074">SREVGSEGHQPYSRLEGSLFIHTTVMGAALLWAWVGVCLLNVHASHRDSCDGVNSSKPSLQLCVESARELNEGVVALKNQLDKVLCCTEHVRTLEHTVLALATKASVAGQAASEQEKDRPVMLGLKTTDVLGQHQEGNTGRKEEDTKEKGKRQDEEDGKLEEDGRQQKERGRKEEENKLNEEGRKQEVENKQEEEVRMQESEGGMQREKEKKQEENQDEEGKEEGRGKQGEEEGKQEEEGGKRKEEQKVKETCKEEKIRNHIRNSNFGDDTSPKK</sequence>
<dbReference type="AlphaFoldDB" id="A0AAW0XU92"/>
<evidence type="ECO:0000256" key="2">
    <source>
        <dbReference type="SAM" id="Phobius"/>
    </source>
</evidence>
<keyword evidence="2" id="KW-1133">Transmembrane helix</keyword>
<keyword evidence="2" id="KW-0812">Transmembrane</keyword>
<reference evidence="3 4" key="1">
    <citation type="journal article" date="2024" name="BMC Genomics">
        <title>Genome assembly of redclaw crayfish (Cherax quadricarinatus) provides insights into its immune adaptation and hypoxia tolerance.</title>
        <authorList>
            <person name="Liu Z."/>
            <person name="Zheng J."/>
            <person name="Li H."/>
            <person name="Fang K."/>
            <person name="Wang S."/>
            <person name="He J."/>
            <person name="Zhou D."/>
            <person name="Weng S."/>
            <person name="Chi M."/>
            <person name="Gu Z."/>
            <person name="He J."/>
            <person name="Li F."/>
            <person name="Wang M."/>
        </authorList>
    </citation>
    <scope>NUCLEOTIDE SEQUENCE [LARGE SCALE GENOMIC DNA]</scope>
    <source>
        <strain evidence="3">ZL_2023a</strain>
    </source>
</reference>
<evidence type="ECO:0000313" key="4">
    <source>
        <dbReference type="Proteomes" id="UP001445076"/>
    </source>
</evidence>
<comment type="caution">
    <text evidence="3">The sequence shown here is derived from an EMBL/GenBank/DDBJ whole genome shotgun (WGS) entry which is preliminary data.</text>
</comment>
<proteinExistence type="predicted"/>
<dbReference type="Proteomes" id="UP001445076">
    <property type="component" value="Unassembled WGS sequence"/>
</dbReference>
<evidence type="ECO:0000313" key="3">
    <source>
        <dbReference type="EMBL" id="KAK8743022.1"/>
    </source>
</evidence>
<feature type="transmembrane region" description="Helical" evidence="2">
    <location>
        <begin position="20"/>
        <end position="42"/>
    </location>
</feature>
<feature type="compositionally biased region" description="Basic and acidic residues" evidence="1">
    <location>
        <begin position="139"/>
        <end position="154"/>
    </location>
</feature>
<keyword evidence="2" id="KW-0472">Membrane</keyword>
<gene>
    <name evidence="3" type="ORF">OTU49_001492</name>
</gene>
<feature type="non-terminal residue" evidence="3">
    <location>
        <position position="1"/>
    </location>
</feature>
<name>A0AAW0XU92_CHEQU</name>
<dbReference type="EMBL" id="JARKIK010000026">
    <property type="protein sequence ID" value="KAK8743022.1"/>
    <property type="molecule type" value="Genomic_DNA"/>
</dbReference>
<protein>
    <submittedName>
        <fullName evidence="3">Uncharacterized protein</fullName>
    </submittedName>
</protein>
<evidence type="ECO:0000256" key="1">
    <source>
        <dbReference type="SAM" id="MobiDB-lite"/>
    </source>
</evidence>